<feature type="transmembrane region" description="Helical" evidence="1">
    <location>
        <begin position="160"/>
        <end position="176"/>
    </location>
</feature>
<reference evidence="4" key="1">
    <citation type="submission" date="2018-09" db="EMBL/GenBank/DDBJ databases">
        <title>Draft Genome Sequence of Mediterraneibacter sp. KCTC 15684.</title>
        <authorList>
            <person name="Kim J.S."/>
            <person name="Han K.I."/>
            <person name="Suh M.K."/>
            <person name="Lee K.C."/>
            <person name="Eom M.K."/>
            <person name="Lee J.H."/>
            <person name="Park S.H."/>
            <person name="Kang S.W."/>
            <person name="Park J.E."/>
            <person name="Oh B.S."/>
            <person name="Yu S.Y."/>
            <person name="Choi S.H."/>
            <person name="Lee D.H."/>
            <person name="Yoon H."/>
            <person name="Kim B."/>
            <person name="Yang S.J."/>
            <person name="Lee J.S."/>
        </authorList>
    </citation>
    <scope>NUCLEOTIDE SEQUENCE [LARGE SCALE GENOMIC DNA]</scope>
    <source>
        <strain evidence="4">KCTC 15684</strain>
    </source>
</reference>
<dbReference type="PANTHER" id="PTHR36435:SF1">
    <property type="entry name" value="CAAX AMINO TERMINAL PROTEASE FAMILY PROTEIN"/>
    <property type="match status" value="1"/>
</dbReference>
<protein>
    <recommendedName>
        <fullName evidence="2">CAAX prenyl protease 2/Lysostaphin resistance protein A-like domain-containing protein</fullName>
    </recommendedName>
</protein>
<dbReference type="InterPro" id="IPR003675">
    <property type="entry name" value="Rce1/LyrA-like_dom"/>
</dbReference>
<evidence type="ECO:0000259" key="2">
    <source>
        <dbReference type="Pfam" id="PF02517"/>
    </source>
</evidence>
<name>A0A391P304_9FIRM</name>
<evidence type="ECO:0000313" key="3">
    <source>
        <dbReference type="EMBL" id="GCA67797.1"/>
    </source>
</evidence>
<comment type="caution">
    <text evidence="3">The sequence shown here is derived from an EMBL/GenBank/DDBJ whole genome shotgun (WGS) entry which is preliminary data.</text>
</comment>
<feature type="transmembrane region" description="Helical" evidence="1">
    <location>
        <begin position="247"/>
        <end position="272"/>
    </location>
</feature>
<dbReference type="InterPro" id="IPR052710">
    <property type="entry name" value="CAAX_protease"/>
</dbReference>
<dbReference type="EMBL" id="BHGK01000001">
    <property type="protein sequence ID" value="GCA67797.1"/>
    <property type="molecule type" value="Genomic_DNA"/>
</dbReference>
<dbReference type="Pfam" id="PF02517">
    <property type="entry name" value="Rce1-like"/>
    <property type="match status" value="1"/>
</dbReference>
<dbReference type="RefSeq" id="WP_119298435.1">
    <property type="nucleotide sequence ID" value="NZ_BHGK01000001.1"/>
</dbReference>
<feature type="transmembrane region" description="Helical" evidence="1">
    <location>
        <begin position="80"/>
        <end position="105"/>
    </location>
</feature>
<keyword evidence="1" id="KW-0812">Transmembrane</keyword>
<keyword evidence="1" id="KW-1133">Transmembrane helix</keyword>
<sequence>MEEQSRTNQTNRQLHIYHGILGLIIAGIIIFLSPLGSVLGLYGTGVNELLLFACAILIAKTAGADLEKVFPLQTPTFRQTAGTVILWIASMILMTVATLIMTVLFPTEVGEVSSGLMSAFLSVPLEMRILIIVILPAICEEMIFRGLFLHSLLRPKIMRQRKWIPIIISGLVFGAFHGNPVRMVPTAFLGIMMAYLVLETDNMFYNMLFHGINNGISILSTIAVGAIPQESETLQLTEITATGREYVLFSVGIYLCFAAVVPFLIYLGRYLIHCKAGEERKKLFPKGNPWIPLMLLGISALLFVAGLVVMIGAVGNMI</sequence>
<dbReference type="Proteomes" id="UP000265643">
    <property type="component" value="Unassembled WGS sequence"/>
</dbReference>
<feature type="domain" description="CAAX prenyl protease 2/Lysostaphin resistance protein A-like" evidence="2">
    <location>
        <begin position="128"/>
        <end position="215"/>
    </location>
</feature>
<dbReference type="AlphaFoldDB" id="A0A391P304"/>
<keyword evidence="1" id="KW-0472">Membrane</keyword>
<feature type="transmembrane region" description="Helical" evidence="1">
    <location>
        <begin position="14"/>
        <end position="33"/>
    </location>
</feature>
<dbReference type="GO" id="GO:0004175">
    <property type="term" value="F:endopeptidase activity"/>
    <property type="evidence" value="ECO:0007669"/>
    <property type="project" value="UniProtKB-ARBA"/>
</dbReference>
<feature type="transmembrane region" description="Helical" evidence="1">
    <location>
        <begin position="293"/>
        <end position="315"/>
    </location>
</feature>
<evidence type="ECO:0000313" key="4">
    <source>
        <dbReference type="Proteomes" id="UP000265643"/>
    </source>
</evidence>
<organism evidence="3 4">
    <name type="scientific">Mediterraneibacter butyricigenes</name>
    <dbReference type="NCBI Taxonomy" id="2316025"/>
    <lineage>
        <taxon>Bacteria</taxon>
        <taxon>Bacillati</taxon>
        <taxon>Bacillota</taxon>
        <taxon>Clostridia</taxon>
        <taxon>Lachnospirales</taxon>
        <taxon>Lachnospiraceae</taxon>
        <taxon>Mediterraneibacter</taxon>
    </lineage>
</organism>
<accession>A0A391P304</accession>
<feature type="transmembrane region" description="Helical" evidence="1">
    <location>
        <begin position="117"/>
        <end position="139"/>
    </location>
</feature>
<dbReference type="GO" id="GO:0080120">
    <property type="term" value="P:CAAX-box protein maturation"/>
    <property type="evidence" value="ECO:0007669"/>
    <property type="project" value="UniProtKB-ARBA"/>
</dbReference>
<dbReference type="PANTHER" id="PTHR36435">
    <property type="entry name" value="SLR1288 PROTEIN"/>
    <property type="match status" value="1"/>
</dbReference>
<gene>
    <name evidence="3" type="ORF">KGMB01110_22330</name>
</gene>
<feature type="transmembrane region" description="Helical" evidence="1">
    <location>
        <begin position="39"/>
        <end position="59"/>
    </location>
</feature>
<feature type="transmembrane region" description="Helical" evidence="1">
    <location>
        <begin position="205"/>
        <end position="227"/>
    </location>
</feature>
<evidence type="ECO:0000256" key="1">
    <source>
        <dbReference type="SAM" id="Phobius"/>
    </source>
</evidence>
<keyword evidence="4" id="KW-1185">Reference proteome</keyword>
<proteinExistence type="predicted"/>